<gene>
    <name evidence="1" type="ORF">E6H00_12850</name>
</gene>
<dbReference type="AlphaFoldDB" id="A0A537JXT3"/>
<organism evidence="1 2">
    <name type="scientific">Candidatus Segetimicrobium genomatis</name>
    <dbReference type="NCBI Taxonomy" id="2569760"/>
    <lineage>
        <taxon>Bacteria</taxon>
        <taxon>Bacillati</taxon>
        <taxon>Candidatus Sysuimicrobiota</taxon>
        <taxon>Candidatus Sysuimicrobiia</taxon>
        <taxon>Candidatus Sysuimicrobiales</taxon>
        <taxon>Candidatus Segetimicrobiaceae</taxon>
        <taxon>Candidatus Segetimicrobium</taxon>
    </lineage>
</organism>
<sequence>MARRIAAVVMQAIYEINEMNRRMGTGHIVGHNDLEQALTPFLAKEIAYAETRVRLEEVKAMRERSRNWLVAREETLYQELAKLEEDLRHFG</sequence>
<evidence type="ECO:0000313" key="1">
    <source>
        <dbReference type="EMBL" id="TMI88315.1"/>
    </source>
</evidence>
<evidence type="ECO:0000313" key="2">
    <source>
        <dbReference type="Proteomes" id="UP000318509"/>
    </source>
</evidence>
<name>A0A537JXT3_9BACT</name>
<dbReference type="EMBL" id="VBAK01000141">
    <property type="protein sequence ID" value="TMI88315.1"/>
    <property type="molecule type" value="Genomic_DNA"/>
</dbReference>
<comment type="caution">
    <text evidence="1">The sequence shown here is derived from an EMBL/GenBank/DDBJ whole genome shotgun (WGS) entry which is preliminary data.</text>
</comment>
<accession>A0A537JXT3</accession>
<reference evidence="1 2" key="1">
    <citation type="journal article" date="2019" name="Nat. Microbiol.">
        <title>Mediterranean grassland soil C-N compound turnover is dependent on rainfall and depth, and is mediated by genomically divergent microorganisms.</title>
        <authorList>
            <person name="Diamond S."/>
            <person name="Andeer P.F."/>
            <person name="Li Z."/>
            <person name="Crits-Christoph A."/>
            <person name="Burstein D."/>
            <person name="Anantharaman K."/>
            <person name="Lane K.R."/>
            <person name="Thomas B.C."/>
            <person name="Pan C."/>
            <person name="Northen T.R."/>
            <person name="Banfield J.F."/>
        </authorList>
    </citation>
    <scope>NUCLEOTIDE SEQUENCE [LARGE SCALE GENOMIC DNA]</scope>
    <source>
        <strain evidence="1">NP_3</strain>
    </source>
</reference>
<proteinExistence type="predicted"/>
<protein>
    <submittedName>
        <fullName evidence="1">Uncharacterized protein</fullName>
    </submittedName>
</protein>
<dbReference type="Proteomes" id="UP000318509">
    <property type="component" value="Unassembled WGS sequence"/>
</dbReference>